<comment type="similarity">
    <text evidence="8">Belongs to the exosome component 10/RRP6 family.</text>
</comment>
<dbReference type="GO" id="GO:0000467">
    <property type="term" value="P:exonucleolytic trimming to generate mature 3'-end of 5.8S rRNA from tricistronic rRNA transcript (SSU-rRNA, 5.8S rRNA, LSU-rRNA)"/>
    <property type="evidence" value="ECO:0007669"/>
    <property type="project" value="InterPro"/>
</dbReference>
<dbReference type="OrthoDB" id="2250022at2759"/>
<proteinExistence type="inferred from homology"/>
<dbReference type="GO" id="GO:0005730">
    <property type="term" value="C:nucleolus"/>
    <property type="evidence" value="ECO:0007669"/>
    <property type="project" value="TreeGrafter"/>
</dbReference>
<dbReference type="InterPro" id="IPR010997">
    <property type="entry name" value="HRDC-like_sf"/>
</dbReference>
<dbReference type="SMART" id="SM00341">
    <property type="entry name" value="HRDC"/>
    <property type="match status" value="1"/>
</dbReference>
<dbReference type="AlphaFoldDB" id="A0A2G8JBQ3"/>
<evidence type="ECO:0000313" key="12">
    <source>
        <dbReference type="Proteomes" id="UP000230750"/>
    </source>
</evidence>
<dbReference type="GO" id="GO:0071040">
    <property type="term" value="P:nuclear polyadenylation-dependent antisense transcript catabolic process"/>
    <property type="evidence" value="ECO:0007669"/>
    <property type="project" value="TreeGrafter"/>
</dbReference>
<keyword evidence="4" id="KW-0378">Hydrolase</keyword>
<dbReference type="Pfam" id="PF08066">
    <property type="entry name" value="PMC2NT"/>
    <property type="match status" value="1"/>
</dbReference>
<accession>A0A2G8JBQ3</accession>
<dbReference type="CDD" id="cd06147">
    <property type="entry name" value="Rrp6p_like_exo"/>
    <property type="match status" value="1"/>
</dbReference>
<dbReference type="STRING" id="307972.A0A2G8JBQ3"/>
<dbReference type="InterPro" id="IPR012588">
    <property type="entry name" value="Exosome-assoc_fac_Rrp6_N"/>
</dbReference>
<keyword evidence="12" id="KW-1185">Reference proteome</keyword>
<dbReference type="FunFam" id="3.30.420.10:FF:000059">
    <property type="entry name" value="Exosome complex exonuclease Rrp6"/>
    <property type="match status" value="1"/>
</dbReference>
<dbReference type="Gene3D" id="1.10.150.80">
    <property type="entry name" value="HRDC domain"/>
    <property type="match status" value="1"/>
</dbReference>
<evidence type="ECO:0000256" key="9">
    <source>
        <dbReference type="ARBA" id="ARBA00070365"/>
    </source>
</evidence>
<dbReference type="InterPro" id="IPR036397">
    <property type="entry name" value="RNaseH_sf"/>
</dbReference>
<dbReference type="GO" id="GO:0071044">
    <property type="term" value="P:histone mRNA catabolic process"/>
    <property type="evidence" value="ECO:0007669"/>
    <property type="project" value="TreeGrafter"/>
</dbReference>
<dbReference type="InterPro" id="IPR044876">
    <property type="entry name" value="HRDC_dom_sf"/>
</dbReference>
<keyword evidence="5" id="KW-0271">Exosome</keyword>
<dbReference type="EMBL" id="MRZV01002709">
    <property type="protein sequence ID" value="PIK33178.1"/>
    <property type="molecule type" value="Genomic_DNA"/>
</dbReference>
<dbReference type="GO" id="GO:0071038">
    <property type="term" value="P:TRAMP-dependent tRNA surveillance pathway"/>
    <property type="evidence" value="ECO:0007669"/>
    <property type="project" value="TreeGrafter"/>
</dbReference>
<evidence type="ECO:0000256" key="4">
    <source>
        <dbReference type="ARBA" id="ARBA00022801"/>
    </source>
</evidence>
<dbReference type="InterPro" id="IPR002121">
    <property type="entry name" value="HRDC_dom"/>
</dbReference>
<dbReference type="GO" id="GO:0000176">
    <property type="term" value="C:nuclear exosome (RNase complex)"/>
    <property type="evidence" value="ECO:0007669"/>
    <property type="project" value="InterPro"/>
</dbReference>
<dbReference type="InterPro" id="IPR002562">
    <property type="entry name" value="3'-5'_exonuclease_dom"/>
</dbReference>
<keyword evidence="6" id="KW-0269">Exonuclease</keyword>
<dbReference type="SUPFAM" id="SSF47819">
    <property type="entry name" value="HRDC-like"/>
    <property type="match status" value="1"/>
</dbReference>
<dbReference type="InterPro" id="IPR045092">
    <property type="entry name" value="Rrp6-like"/>
</dbReference>
<protein>
    <recommendedName>
        <fullName evidence="9">Exosome complex component 10 homolog</fullName>
    </recommendedName>
</protein>
<evidence type="ECO:0000256" key="5">
    <source>
        <dbReference type="ARBA" id="ARBA00022835"/>
    </source>
</evidence>
<gene>
    <name evidence="11" type="ORF">BSL78_30010</name>
</gene>
<evidence type="ECO:0000256" key="3">
    <source>
        <dbReference type="ARBA" id="ARBA00022722"/>
    </source>
</evidence>
<dbReference type="GO" id="GO:0000166">
    <property type="term" value="F:nucleotide binding"/>
    <property type="evidence" value="ECO:0007669"/>
    <property type="project" value="InterPro"/>
</dbReference>
<dbReference type="SUPFAM" id="SSF53098">
    <property type="entry name" value="Ribonuclease H-like"/>
    <property type="match status" value="1"/>
</dbReference>
<keyword evidence="3" id="KW-0540">Nuclease</keyword>
<evidence type="ECO:0000259" key="10">
    <source>
        <dbReference type="PROSITE" id="PS50967"/>
    </source>
</evidence>
<name>A0A2G8JBQ3_STIJA</name>
<dbReference type="GO" id="GO:0071037">
    <property type="term" value="P:nuclear polyadenylation-dependent snRNA catabolic process"/>
    <property type="evidence" value="ECO:0007669"/>
    <property type="project" value="TreeGrafter"/>
</dbReference>
<dbReference type="PANTHER" id="PTHR12124:SF47">
    <property type="entry name" value="EXOSOME COMPONENT 10"/>
    <property type="match status" value="1"/>
</dbReference>
<reference evidence="11 12" key="1">
    <citation type="journal article" date="2017" name="PLoS Biol.">
        <title>The sea cucumber genome provides insights into morphological evolution and visceral regeneration.</title>
        <authorList>
            <person name="Zhang X."/>
            <person name="Sun L."/>
            <person name="Yuan J."/>
            <person name="Sun Y."/>
            <person name="Gao Y."/>
            <person name="Zhang L."/>
            <person name="Li S."/>
            <person name="Dai H."/>
            <person name="Hamel J.F."/>
            <person name="Liu C."/>
            <person name="Yu Y."/>
            <person name="Liu S."/>
            <person name="Lin W."/>
            <person name="Guo K."/>
            <person name="Jin S."/>
            <person name="Xu P."/>
            <person name="Storey K.B."/>
            <person name="Huan P."/>
            <person name="Zhang T."/>
            <person name="Zhou Y."/>
            <person name="Zhang J."/>
            <person name="Lin C."/>
            <person name="Li X."/>
            <person name="Xing L."/>
            <person name="Huo D."/>
            <person name="Sun M."/>
            <person name="Wang L."/>
            <person name="Mercier A."/>
            <person name="Li F."/>
            <person name="Yang H."/>
            <person name="Xiang J."/>
        </authorList>
    </citation>
    <scope>NUCLEOTIDE SEQUENCE [LARGE SCALE GENOMIC DNA]</scope>
    <source>
        <strain evidence="11">Shaxun</strain>
        <tissue evidence="11">Muscle</tissue>
    </source>
</reference>
<keyword evidence="2" id="KW-0698">rRNA processing</keyword>
<feature type="domain" description="HRDC" evidence="10">
    <location>
        <begin position="462"/>
        <end position="544"/>
    </location>
</feature>
<organism evidence="11 12">
    <name type="scientific">Stichopus japonicus</name>
    <name type="common">Sea cucumber</name>
    <dbReference type="NCBI Taxonomy" id="307972"/>
    <lineage>
        <taxon>Eukaryota</taxon>
        <taxon>Metazoa</taxon>
        <taxon>Echinodermata</taxon>
        <taxon>Eleutherozoa</taxon>
        <taxon>Echinozoa</taxon>
        <taxon>Holothuroidea</taxon>
        <taxon>Aspidochirotacea</taxon>
        <taxon>Aspidochirotida</taxon>
        <taxon>Stichopodidae</taxon>
        <taxon>Apostichopus</taxon>
    </lineage>
</organism>
<dbReference type="Pfam" id="PF00570">
    <property type="entry name" value="HRDC"/>
    <property type="match status" value="1"/>
</dbReference>
<keyword evidence="7" id="KW-0539">Nucleus</keyword>
<dbReference type="Gene3D" id="3.30.420.10">
    <property type="entry name" value="Ribonuclease H-like superfamily/Ribonuclease H"/>
    <property type="match status" value="1"/>
</dbReference>
<dbReference type="GO" id="GO:0071036">
    <property type="term" value="P:nuclear polyadenylation-dependent snoRNA catabolic process"/>
    <property type="evidence" value="ECO:0007669"/>
    <property type="project" value="TreeGrafter"/>
</dbReference>
<evidence type="ECO:0000313" key="11">
    <source>
        <dbReference type="EMBL" id="PIK33178.1"/>
    </source>
</evidence>
<dbReference type="GO" id="GO:0071035">
    <property type="term" value="P:nuclear polyadenylation-dependent rRNA catabolic process"/>
    <property type="evidence" value="ECO:0007669"/>
    <property type="project" value="TreeGrafter"/>
</dbReference>
<dbReference type="PROSITE" id="PS50967">
    <property type="entry name" value="HRDC"/>
    <property type="match status" value="1"/>
</dbReference>
<evidence type="ECO:0000256" key="8">
    <source>
        <dbReference type="ARBA" id="ARBA00043957"/>
    </source>
</evidence>
<dbReference type="GO" id="GO:0000175">
    <property type="term" value="F:3'-5'-RNA exonuclease activity"/>
    <property type="evidence" value="ECO:0007669"/>
    <property type="project" value="InterPro"/>
</dbReference>
<dbReference type="Pfam" id="PF01612">
    <property type="entry name" value="DNA_pol_A_exo1"/>
    <property type="match status" value="1"/>
</dbReference>
<dbReference type="FunFam" id="1.10.150.80:FF:000001">
    <property type="entry name" value="Putative exosome component 10"/>
    <property type="match status" value="1"/>
</dbReference>
<evidence type="ECO:0000256" key="6">
    <source>
        <dbReference type="ARBA" id="ARBA00022839"/>
    </source>
</evidence>
<dbReference type="GO" id="GO:0003727">
    <property type="term" value="F:single-stranded RNA binding"/>
    <property type="evidence" value="ECO:0007669"/>
    <property type="project" value="TreeGrafter"/>
</dbReference>
<evidence type="ECO:0000256" key="2">
    <source>
        <dbReference type="ARBA" id="ARBA00022552"/>
    </source>
</evidence>
<evidence type="ECO:0000256" key="1">
    <source>
        <dbReference type="ARBA" id="ARBA00004123"/>
    </source>
</evidence>
<comment type="caution">
    <text evidence="11">The sequence shown here is derived from an EMBL/GenBank/DDBJ whole genome shotgun (WGS) entry which is preliminary data.</text>
</comment>
<dbReference type="SMART" id="SM00474">
    <property type="entry name" value="35EXOc"/>
    <property type="match status" value="1"/>
</dbReference>
<evidence type="ECO:0000256" key="7">
    <source>
        <dbReference type="ARBA" id="ARBA00023242"/>
    </source>
</evidence>
<comment type="subcellular location">
    <subcellularLocation>
        <location evidence="1">Nucleus</location>
    </subcellularLocation>
</comment>
<dbReference type="Proteomes" id="UP000230750">
    <property type="component" value="Unassembled WGS sequence"/>
</dbReference>
<dbReference type="PANTHER" id="PTHR12124">
    <property type="entry name" value="POLYMYOSITIS/SCLERODERMA AUTOANTIGEN-RELATED"/>
    <property type="match status" value="1"/>
</dbReference>
<dbReference type="InterPro" id="IPR049559">
    <property type="entry name" value="Rrp6p-like_exo"/>
</dbReference>
<dbReference type="GO" id="GO:0071051">
    <property type="term" value="P:poly(A)-dependent snoRNA 3'-end processing"/>
    <property type="evidence" value="ECO:0007669"/>
    <property type="project" value="TreeGrafter"/>
</dbReference>
<dbReference type="GO" id="GO:0071039">
    <property type="term" value="P:nuclear polyadenylation-dependent CUT catabolic process"/>
    <property type="evidence" value="ECO:0007669"/>
    <property type="project" value="TreeGrafter"/>
</dbReference>
<sequence>MEDESHSEESLIEGYESIDSFAQNAFATIVAALKAGNGLPRHGDNFDFYSSFDGFRRFCHENGEKTLQIIRQVIGNRLMTNALAKSSLNLEIEDKLEALIDANDNIIEKVGILLDEASGIKKTESPLLINTNQKVANVSIASWNRKNDDSANPKQSFHMMYAKNTIRPQLKFEVKVDNSNVPFRPIIKHKPNALKPLNIDQGQKFQSVQDFITQQRMEFEIENFEPGDSHLEVEEGYQYLPVLTTPLTFITTPDQLKELSDLLNTQTSFGVDLEHHSYRSFQGFTCLMQISTRDHDYLIDTLELRSHLFVLNESFTDPKIVKIFHGAMMDIEWLQKDFGIYVVNLFDTGEASKLLGLARNSLAFLMKHYCNVESDKKYQLADWRIRPLPEAMKRYAREDTHYLLYICNKMKEELIKLGNKQKNLLKAVFERSKAIALRKYNKPLFTNVSYLILYKKNRKSFNAKQIHAFRLLYAWRDSIAREEDESTGYILPNHMLFQIAEHLPQVSVVINRLKGVRYMLTSHILFEMAEHLPRSVLSLIDLKE</sequence>
<dbReference type="InterPro" id="IPR012337">
    <property type="entry name" value="RNaseH-like_sf"/>
</dbReference>